<dbReference type="EMBL" id="FOMT01000002">
    <property type="protein sequence ID" value="SFE20867.1"/>
    <property type="molecule type" value="Genomic_DNA"/>
</dbReference>
<dbReference type="Gene3D" id="3.20.20.150">
    <property type="entry name" value="Divalent-metal-dependent TIM barrel enzymes"/>
    <property type="match status" value="1"/>
</dbReference>
<evidence type="ECO:0008006" key="3">
    <source>
        <dbReference type="Google" id="ProtNLM"/>
    </source>
</evidence>
<evidence type="ECO:0000313" key="2">
    <source>
        <dbReference type="Proteomes" id="UP000198855"/>
    </source>
</evidence>
<accession>A0A1I1YMY0</accession>
<dbReference type="RefSeq" id="WP_091185683.1">
    <property type="nucleotide sequence ID" value="NZ_FOMT01000002.1"/>
</dbReference>
<organism evidence="1 2">
    <name type="scientific">Paenibacillus catalpae</name>
    <dbReference type="NCBI Taxonomy" id="1045775"/>
    <lineage>
        <taxon>Bacteria</taxon>
        <taxon>Bacillati</taxon>
        <taxon>Bacillota</taxon>
        <taxon>Bacilli</taxon>
        <taxon>Bacillales</taxon>
        <taxon>Paenibacillaceae</taxon>
        <taxon>Paenibacillus</taxon>
    </lineage>
</organism>
<proteinExistence type="predicted"/>
<reference evidence="2" key="1">
    <citation type="submission" date="2016-10" db="EMBL/GenBank/DDBJ databases">
        <authorList>
            <person name="Varghese N."/>
            <person name="Submissions S."/>
        </authorList>
    </citation>
    <scope>NUCLEOTIDE SEQUENCE [LARGE SCALE GENOMIC DNA]</scope>
    <source>
        <strain evidence="2">CGMCC 1.10784</strain>
    </source>
</reference>
<evidence type="ECO:0000313" key="1">
    <source>
        <dbReference type="EMBL" id="SFE20867.1"/>
    </source>
</evidence>
<dbReference type="SUPFAM" id="SSF51658">
    <property type="entry name" value="Xylose isomerase-like"/>
    <property type="match status" value="1"/>
</dbReference>
<keyword evidence="2" id="KW-1185">Reference proteome</keyword>
<dbReference type="InterPro" id="IPR036237">
    <property type="entry name" value="Xyl_isomerase-like_sf"/>
</dbReference>
<protein>
    <recommendedName>
        <fullName evidence="3">Sugar phosphate isomerase/epimerase</fullName>
    </recommendedName>
</protein>
<dbReference type="OrthoDB" id="1890113at2"/>
<dbReference type="AlphaFoldDB" id="A0A1I1YMY0"/>
<sequence length="299" mass="35578">MNHRFLIGQYGQFDYSKYNRDYKTDFYGIEACLFQKELDMTNLIKESRDAGFRIGIHYPLRSGVSPLRDALFLAKEEAVRLEAYSLVQQELDYIHSILKADYVLFHYPKPVILDDRADWTSWRFDDRKEYEHESEYALEEFKEHSDTLFEWLSRVGNKYGFTPVLEFDALNRYIYEDDYLAKRLEAFSSIKLCLDTARLYIQDRIDPHFHAETILRQYARFAATIHLSNVQILDGQITQSRMPVLQSQRPSEGWAPIEQYLRIITCESPDVKIMFEHRSDQVTDEQLELCYRWVGELLE</sequence>
<name>A0A1I1YMY0_9BACL</name>
<dbReference type="STRING" id="1045775.SAMN05216378_2722"/>
<dbReference type="Proteomes" id="UP000198855">
    <property type="component" value="Unassembled WGS sequence"/>
</dbReference>
<gene>
    <name evidence="1" type="ORF">SAMN05216378_2722</name>
</gene>